<dbReference type="InterPro" id="IPR029058">
    <property type="entry name" value="AB_hydrolase_fold"/>
</dbReference>
<feature type="domain" description="Poly-beta-hydroxybutyrate polymerase N-terminal" evidence="5">
    <location>
        <begin position="40"/>
        <end position="81"/>
    </location>
</feature>
<evidence type="ECO:0000313" key="7">
    <source>
        <dbReference type="Proteomes" id="UP000701702"/>
    </source>
</evidence>
<dbReference type="Pfam" id="PF12551">
    <property type="entry name" value="PHBC_N"/>
    <property type="match status" value="1"/>
</dbReference>
<gene>
    <name evidence="6" type="ORF">LMG23994_04518</name>
</gene>
<evidence type="ECO:0000256" key="3">
    <source>
        <dbReference type="SAM" id="MobiDB-lite"/>
    </source>
</evidence>
<proteinExistence type="predicted"/>
<keyword evidence="7" id="KW-1185">Reference proteome</keyword>
<dbReference type="Proteomes" id="UP000701702">
    <property type="component" value="Unassembled WGS sequence"/>
</dbReference>
<dbReference type="InterPro" id="IPR010941">
    <property type="entry name" value="PhaC_N"/>
</dbReference>
<evidence type="ECO:0000259" key="5">
    <source>
        <dbReference type="Pfam" id="PF12551"/>
    </source>
</evidence>
<accession>A0ABN7Z6Q0</accession>
<evidence type="ECO:0000259" key="4">
    <source>
        <dbReference type="Pfam" id="PF07167"/>
    </source>
</evidence>
<comment type="caution">
    <text evidence="6">The sequence shown here is derived from an EMBL/GenBank/DDBJ whole genome shotgun (WGS) entry which is preliminary data.</text>
</comment>
<evidence type="ECO:0008006" key="8">
    <source>
        <dbReference type="Google" id="ProtNLM"/>
    </source>
</evidence>
<keyword evidence="1" id="KW-0808">Transferase</keyword>
<evidence type="ECO:0000313" key="6">
    <source>
        <dbReference type="EMBL" id="CAG9180888.1"/>
    </source>
</evidence>
<dbReference type="Pfam" id="PF07167">
    <property type="entry name" value="PhaC_N"/>
    <property type="match status" value="1"/>
</dbReference>
<reference evidence="6 7" key="1">
    <citation type="submission" date="2021-08" db="EMBL/GenBank/DDBJ databases">
        <authorList>
            <person name="Peeters C."/>
        </authorList>
    </citation>
    <scope>NUCLEOTIDE SEQUENCE [LARGE SCALE GENOMIC DNA]</scope>
    <source>
        <strain evidence="6 7">LMG 23994</strain>
    </source>
</reference>
<dbReference type="Gene3D" id="3.40.50.1820">
    <property type="entry name" value="alpha/beta hydrolase"/>
    <property type="match status" value="1"/>
</dbReference>
<name>A0ABN7Z6Q0_9BURK</name>
<evidence type="ECO:0000256" key="1">
    <source>
        <dbReference type="ARBA" id="ARBA00022679"/>
    </source>
</evidence>
<organism evidence="6 7">
    <name type="scientific">Cupriavidus pinatubonensis</name>
    <dbReference type="NCBI Taxonomy" id="248026"/>
    <lineage>
        <taxon>Bacteria</taxon>
        <taxon>Pseudomonadati</taxon>
        <taxon>Pseudomonadota</taxon>
        <taxon>Betaproteobacteria</taxon>
        <taxon>Burkholderiales</taxon>
        <taxon>Burkholderiaceae</taxon>
        <taxon>Cupriavidus</taxon>
    </lineage>
</organism>
<protein>
    <recommendedName>
        <fullName evidence="8">Poly-beta-hydroxybutyrate polymerase</fullName>
    </recommendedName>
</protein>
<dbReference type="InterPro" id="IPR022211">
    <property type="entry name" value="PHBC_N"/>
</dbReference>
<sequence length="602" mass="66612">MTETALAPSDHSQSVAFAADTAIGLDCSPAVADGSLSASPLERIDRLMHAALAQGTRGVSPAALGLAWLDWAWHLASSPGRQVALAQQMIQPWRDGSPNLPTRHTKNGDPRFGDPDWERWPFGPLRDTFLHTEAFWQAATTGLRGVSPHHEQVISFAARQWTDLLSPSNCWWLNPEVLRVTLATGGQNFLAGGTHWLEHHQEIWSGCAPGASRRRCAPSPVGQNVAITPGKVVYRNALMELIQYTPQTPAVWREPVLVVPSWILKYYILDLSPHNSLVRYLVERGHTVFMISWRNPREEARDLGLNDYLESGLFEALAKVRDIAGANPVHAAGYCLGGTLLAIGATALERDAQPKSAPLQSVTLFAAQTDFSEPGELGLFIDASELGYLDALMWEQGYLDGAQMAGAFQMLHSRDLVWSRLMREYLLGEHPEPTDLMAWNADTTRLPYRMHSENLQRLFLRNDLAEGRYCVQGRPVAMGDLKLPTFVVGTERDHVSPWRSVYKLHLLTSTEITFLLTSGGHNAGIISEPGHDGRHYRFGTRPKDGPYLSPNEWFAHTPVCEGSWWPHWQQWLADHSSGKTAPPTLGAGTVLAEAPGSYVLES</sequence>
<keyword evidence="2" id="KW-0012">Acyltransferase</keyword>
<dbReference type="PANTHER" id="PTHR36837">
    <property type="entry name" value="POLY(3-HYDROXYALKANOATE) POLYMERASE SUBUNIT PHAC"/>
    <property type="match status" value="1"/>
</dbReference>
<feature type="domain" description="Poly-beta-hydroxybutyrate polymerase N-terminal" evidence="4">
    <location>
        <begin position="109"/>
        <end position="281"/>
    </location>
</feature>
<dbReference type="PANTHER" id="PTHR36837:SF5">
    <property type="entry name" value="POLY-3-HYDROXYBUTYRATE SYNTHASE"/>
    <property type="match status" value="1"/>
</dbReference>
<feature type="compositionally biased region" description="Basic and acidic residues" evidence="3">
    <location>
        <begin position="106"/>
        <end position="115"/>
    </location>
</feature>
<dbReference type="RefSeq" id="WP_224006122.1">
    <property type="nucleotide sequence ID" value="NZ_CAJZAF010000028.1"/>
</dbReference>
<dbReference type="InterPro" id="IPR051321">
    <property type="entry name" value="PHA/PHB_synthase"/>
</dbReference>
<evidence type="ECO:0000256" key="2">
    <source>
        <dbReference type="ARBA" id="ARBA00023315"/>
    </source>
</evidence>
<dbReference type="SUPFAM" id="SSF53474">
    <property type="entry name" value="alpha/beta-Hydrolases"/>
    <property type="match status" value="1"/>
</dbReference>
<feature type="region of interest" description="Disordered" evidence="3">
    <location>
        <begin position="94"/>
        <end position="115"/>
    </location>
</feature>
<dbReference type="EMBL" id="CAJZAF010000028">
    <property type="protein sequence ID" value="CAG9180888.1"/>
    <property type="molecule type" value="Genomic_DNA"/>
</dbReference>